<protein>
    <recommendedName>
        <fullName evidence="7">ATP synthase subunit delta</fullName>
    </recommendedName>
    <alternativeName>
        <fullName evidence="7">ATP synthase F(1) sector subunit delta</fullName>
    </alternativeName>
    <alternativeName>
        <fullName evidence="7">F-type ATPase subunit delta</fullName>
        <shortName evidence="7">F-ATPase subunit delta</shortName>
    </alternativeName>
</protein>
<comment type="function">
    <text evidence="7">F(1)F(0) ATP synthase produces ATP from ADP in the presence of a proton or sodium gradient. F-type ATPases consist of two structural domains, F(1) containing the extramembraneous catalytic core and F(0) containing the membrane proton channel, linked together by a central stalk and a peripheral stalk. During catalysis, ATP synthesis in the catalytic domain of F(1) is coupled via a rotary mechanism of the central stalk subunits to proton translocation.</text>
</comment>
<keyword evidence="7" id="KW-1003">Cell membrane</keyword>
<dbReference type="GO" id="GO:0046933">
    <property type="term" value="F:proton-transporting ATP synthase activity, rotational mechanism"/>
    <property type="evidence" value="ECO:0007669"/>
    <property type="project" value="UniProtKB-UniRule"/>
</dbReference>
<organism evidence="8 9">
    <name type="scientific">Pseudokineococcus lusitanus</name>
    <dbReference type="NCBI Taxonomy" id="763993"/>
    <lineage>
        <taxon>Bacteria</taxon>
        <taxon>Bacillati</taxon>
        <taxon>Actinomycetota</taxon>
        <taxon>Actinomycetes</taxon>
        <taxon>Kineosporiales</taxon>
        <taxon>Kineosporiaceae</taxon>
        <taxon>Pseudokineococcus</taxon>
    </lineage>
</organism>
<comment type="similarity">
    <text evidence="7">Belongs to the ATPase delta chain family.</text>
</comment>
<keyword evidence="5 7" id="KW-0472">Membrane</keyword>
<comment type="subcellular location">
    <subcellularLocation>
        <location evidence="7">Cell membrane</location>
        <topology evidence="7">Peripheral membrane protein</topology>
    </subcellularLocation>
    <subcellularLocation>
        <location evidence="1">Membrane</location>
    </subcellularLocation>
</comment>
<keyword evidence="2 7" id="KW-0813">Transport</keyword>
<evidence type="ECO:0000256" key="6">
    <source>
        <dbReference type="ARBA" id="ARBA00023310"/>
    </source>
</evidence>
<evidence type="ECO:0000256" key="2">
    <source>
        <dbReference type="ARBA" id="ARBA00022448"/>
    </source>
</evidence>
<dbReference type="Proteomes" id="UP000276232">
    <property type="component" value="Unassembled WGS sequence"/>
</dbReference>
<gene>
    <name evidence="7" type="primary">atpH</name>
    <name evidence="8" type="ORF">EDC03_1465</name>
</gene>
<comment type="function">
    <text evidence="7">This protein is part of the stalk that links CF(0) to CF(1). It either transmits conformational changes from CF(0) to CF(1) or is implicated in proton conduction.</text>
</comment>
<dbReference type="OrthoDB" id="5242917at2"/>
<dbReference type="RefSeq" id="WP_148058034.1">
    <property type="nucleotide sequence ID" value="NZ_RJKN01000003.1"/>
</dbReference>
<evidence type="ECO:0000256" key="5">
    <source>
        <dbReference type="ARBA" id="ARBA00023136"/>
    </source>
</evidence>
<keyword evidence="3 7" id="KW-0375">Hydrogen ion transport</keyword>
<keyword evidence="4 7" id="KW-0406">Ion transport</keyword>
<dbReference type="GO" id="GO:0045259">
    <property type="term" value="C:proton-transporting ATP synthase complex"/>
    <property type="evidence" value="ECO:0007669"/>
    <property type="project" value="UniProtKB-KW"/>
</dbReference>
<accession>A0A3N1HN33</accession>
<evidence type="ECO:0000313" key="8">
    <source>
        <dbReference type="EMBL" id="ROP43869.1"/>
    </source>
</evidence>
<keyword evidence="6 7" id="KW-0066">ATP synthesis</keyword>
<dbReference type="InParanoid" id="A0A3N1HN33"/>
<comment type="caution">
    <text evidence="8">The sequence shown here is derived from an EMBL/GenBank/DDBJ whole genome shotgun (WGS) entry which is preliminary data.</text>
</comment>
<evidence type="ECO:0000313" key="9">
    <source>
        <dbReference type="Proteomes" id="UP000276232"/>
    </source>
</evidence>
<dbReference type="EMBL" id="RJKN01000003">
    <property type="protein sequence ID" value="ROP43869.1"/>
    <property type="molecule type" value="Genomic_DNA"/>
</dbReference>
<dbReference type="FunCoup" id="A0A3N1HN33">
    <property type="interactions" value="26"/>
</dbReference>
<keyword evidence="7" id="KW-0139">CF(1)</keyword>
<keyword evidence="9" id="KW-1185">Reference proteome</keyword>
<evidence type="ECO:0000256" key="3">
    <source>
        <dbReference type="ARBA" id="ARBA00022781"/>
    </source>
</evidence>
<dbReference type="Pfam" id="PF00213">
    <property type="entry name" value="OSCP"/>
    <property type="match status" value="1"/>
</dbReference>
<name>A0A3N1HN33_9ACTN</name>
<sequence length="269" mass="28637">MRGASRTSLGVVTEDARPVLEGARGTGLAEGLFGVVDLLDGSGPLRRALTDPARTADERVGLAERLLAGRVDGDVLDVVRRLVGARWSATRDLADAAEQLAVVAAVSGSSEDGGEGRLEEDLFRVERLLASDRALRSAVADKHAPDASRTALVDRLLADRVAPGTLLLVRRATTRSRGLTPERALATYGELAATWRRRVVALVTTATPLRADQRDRLATALSRQYGRPVHVDSAVDPTVVGGVRVEVDGTLVDGSVSTRLEDTRRRLVG</sequence>
<dbReference type="GO" id="GO:0005886">
    <property type="term" value="C:plasma membrane"/>
    <property type="evidence" value="ECO:0007669"/>
    <property type="project" value="UniProtKB-SubCell"/>
</dbReference>
<dbReference type="PRINTS" id="PR00125">
    <property type="entry name" value="ATPASEDELTA"/>
</dbReference>
<dbReference type="HAMAP" id="MF_01416">
    <property type="entry name" value="ATP_synth_delta_bact"/>
    <property type="match status" value="1"/>
</dbReference>
<dbReference type="InterPro" id="IPR000711">
    <property type="entry name" value="ATPase_OSCP/dsu"/>
</dbReference>
<evidence type="ECO:0000256" key="7">
    <source>
        <dbReference type="HAMAP-Rule" id="MF_01416"/>
    </source>
</evidence>
<evidence type="ECO:0000256" key="1">
    <source>
        <dbReference type="ARBA" id="ARBA00004370"/>
    </source>
</evidence>
<proteinExistence type="inferred from homology"/>
<dbReference type="NCBIfam" id="NF009967">
    <property type="entry name" value="PRK13430.1"/>
    <property type="match status" value="1"/>
</dbReference>
<evidence type="ECO:0000256" key="4">
    <source>
        <dbReference type="ARBA" id="ARBA00023065"/>
    </source>
</evidence>
<reference evidence="8 9" key="1">
    <citation type="journal article" date="2015" name="Stand. Genomic Sci.">
        <title>Genomic Encyclopedia of Bacterial and Archaeal Type Strains, Phase III: the genomes of soil and plant-associated and newly described type strains.</title>
        <authorList>
            <person name="Whitman W.B."/>
            <person name="Woyke T."/>
            <person name="Klenk H.P."/>
            <person name="Zhou Y."/>
            <person name="Lilburn T.G."/>
            <person name="Beck B.J."/>
            <person name="De Vos P."/>
            <person name="Vandamme P."/>
            <person name="Eisen J.A."/>
            <person name="Garrity G."/>
            <person name="Hugenholtz P."/>
            <person name="Kyrpides N.C."/>
        </authorList>
    </citation>
    <scope>NUCLEOTIDE SEQUENCE [LARGE SCALE GENOMIC DNA]</scope>
    <source>
        <strain evidence="8 9">CECT 7306</strain>
    </source>
</reference>
<dbReference type="PANTHER" id="PTHR11910">
    <property type="entry name" value="ATP SYNTHASE DELTA CHAIN"/>
    <property type="match status" value="1"/>
</dbReference>
<dbReference type="AlphaFoldDB" id="A0A3N1HN33"/>